<evidence type="ECO:0000256" key="1">
    <source>
        <dbReference type="ARBA" id="ARBA00022801"/>
    </source>
</evidence>
<name>A0AAE3M9M0_9BACT</name>
<keyword evidence="1 4" id="KW-0378">Hydrolase</keyword>
<feature type="transmembrane region" description="Helical" evidence="2">
    <location>
        <begin position="7"/>
        <end position="28"/>
    </location>
</feature>
<dbReference type="EMBL" id="JAPDPJ010000103">
    <property type="protein sequence ID" value="MCW3789369.1"/>
    <property type="molecule type" value="Genomic_DNA"/>
</dbReference>
<accession>A0AAE3M9M0</accession>
<dbReference type="SUPFAM" id="SSF53474">
    <property type="entry name" value="alpha/beta-Hydrolases"/>
    <property type="match status" value="1"/>
</dbReference>
<evidence type="ECO:0000313" key="5">
    <source>
        <dbReference type="Proteomes" id="UP001209229"/>
    </source>
</evidence>
<dbReference type="AlphaFoldDB" id="A0AAE3M9M0"/>
<dbReference type="GO" id="GO:0016787">
    <property type="term" value="F:hydrolase activity"/>
    <property type="evidence" value="ECO:0007669"/>
    <property type="project" value="UniProtKB-KW"/>
</dbReference>
<evidence type="ECO:0000259" key="3">
    <source>
        <dbReference type="Pfam" id="PF00561"/>
    </source>
</evidence>
<dbReference type="PANTHER" id="PTHR43798:SF31">
    <property type="entry name" value="AB HYDROLASE SUPERFAMILY PROTEIN YCLE"/>
    <property type="match status" value="1"/>
</dbReference>
<gene>
    <name evidence="4" type="ORF">OM075_23100</name>
</gene>
<dbReference type="Gene3D" id="3.40.50.1820">
    <property type="entry name" value="alpha/beta hydrolase"/>
    <property type="match status" value="1"/>
</dbReference>
<dbReference type="PRINTS" id="PR00111">
    <property type="entry name" value="ABHYDROLASE"/>
</dbReference>
<dbReference type="GO" id="GO:0016020">
    <property type="term" value="C:membrane"/>
    <property type="evidence" value="ECO:0007669"/>
    <property type="project" value="TreeGrafter"/>
</dbReference>
<evidence type="ECO:0000256" key="2">
    <source>
        <dbReference type="SAM" id="Phobius"/>
    </source>
</evidence>
<dbReference type="InterPro" id="IPR029058">
    <property type="entry name" value="AB_hydrolase_fold"/>
</dbReference>
<dbReference type="RefSeq" id="WP_301192924.1">
    <property type="nucleotide sequence ID" value="NZ_JAPDPJ010000103.1"/>
</dbReference>
<dbReference type="Pfam" id="PF00561">
    <property type="entry name" value="Abhydrolase_1"/>
    <property type="match status" value="1"/>
</dbReference>
<dbReference type="Proteomes" id="UP001209229">
    <property type="component" value="Unassembled WGS sequence"/>
</dbReference>
<organism evidence="4 5">
    <name type="scientific">Plebeiibacterium sediminum</name>
    <dbReference type="NCBI Taxonomy" id="2992112"/>
    <lineage>
        <taxon>Bacteria</taxon>
        <taxon>Pseudomonadati</taxon>
        <taxon>Bacteroidota</taxon>
        <taxon>Bacteroidia</taxon>
        <taxon>Marinilabiliales</taxon>
        <taxon>Marinilabiliaceae</taxon>
        <taxon>Plebeiibacterium</taxon>
    </lineage>
</organism>
<dbReference type="InterPro" id="IPR000073">
    <property type="entry name" value="AB_hydrolase_1"/>
</dbReference>
<dbReference type="PANTHER" id="PTHR43798">
    <property type="entry name" value="MONOACYLGLYCEROL LIPASE"/>
    <property type="match status" value="1"/>
</dbReference>
<keyword evidence="2" id="KW-0812">Transmembrane</keyword>
<keyword evidence="5" id="KW-1185">Reference proteome</keyword>
<dbReference type="InterPro" id="IPR050266">
    <property type="entry name" value="AB_hydrolase_sf"/>
</dbReference>
<reference evidence="4" key="1">
    <citation type="submission" date="2022-10" db="EMBL/GenBank/DDBJ databases">
        <authorList>
            <person name="Yu W.X."/>
        </authorList>
    </citation>
    <scope>NUCLEOTIDE SEQUENCE</scope>
    <source>
        <strain evidence="4">AAT</strain>
    </source>
</reference>
<comment type="caution">
    <text evidence="4">The sequence shown here is derived from an EMBL/GenBank/DDBJ whole genome shotgun (WGS) entry which is preliminary data.</text>
</comment>
<sequence length="322" mass="36233">MKIHKGIKIFLIIVLIIIVPIVGVKTYFEIDAAIYEHNIDKINTPPANSIIEHKTISMNGYDVHYFVSGKKNKDAIVFLHPACSDHSAFNQQIDYFSKKHCIITIDLIGHGLSKANESTDKIDASSEHIKKILETEGIDKAHLVGVSMGALIAQYFALNHPDKVKSLTSLGGYNINEKSKVFANAKESINFCLLFRALFSMNAYKKETAKATCNTEKGQALFYKTASLYERKSLMVMPGIPTMIQDRETIQPSYPTLILTGEYEAESTKKMEEDWHSQISDSEFVVLKNAGHCANFDSPKEFNVLVNEFIEKVGRILNYEKN</sequence>
<feature type="domain" description="AB hydrolase-1" evidence="3">
    <location>
        <begin position="75"/>
        <end position="299"/>
    </location>
</feature>
<keyword evidence="2" id="KW-0472">Membrane</keyword>
<proteinExistence type="predicted"/>
<protein>
    <submittedName>
        <fullName evidence="4">Alpha/beta hydrolase</fullName>
    </submittedName>
</protein>
<keyword evidence="2" id="KW-1133">Transmembrane helix</keyword>
<evidence type="ECO:0000313" key="4">
    <source>
        <dbReference type="EMBL" id="MCW3789369.1"/>
    </source>
</evidence>